<dbReference type="RefSeq" id="WP_034710443.1">
    <property type="nucleotide sequence ID" value="NZ_JPRH01000003.1"/>
</dbReference>
<sequence length="91" mass="9888">MTLFRGTTGSESGSSLLFLTDDAVVASSYIKNGGQLMKYDISNSGLYQLKYTGKLDIYKGINQGSNIISTEYKFMGKDIVNAVNKLATPHP</sequence>
<proteinExistence type="predicted"/>
<evidence type="ECO:0000313" key="2">
    <source>
        <dbReference type="Proteomes" id="UP000028705"/>
    </source>
</evidence>
<name>A0A086A7T1_9FLAO</name>
<organism evidence="1 2">
    <name type="scientific">Chryseobacterium soli</name>
    <dbReference type="NCBI Taxonomy" id="445961"/>
    <lineage>
        <taxon>Bacteria</taxon>
        <taxon>Pseudomonadati</taxon>
        <taxon>Bacteroidota</taxon>
        <taxon>Flavobacteriia</taxon>
        <taxon>Flavobacteriales</taxon>
        <taxon>Weeksellaceae</taxon>
        <taxon>Chryseobacterium group</taxon>
        <taxon>Chryseobacterium</taxon>
    </lineage>
</organism>
<protein>
    <submittedName>
        <fullName evidence="1">Uncharacterized protein</fullName>
    </submittedName>
</protein>
<dbReference type="AlphaFoldDB" id="A0A086A7T1"/>
<evidence type="ECO:0000313" key="1">
    <source>
        <dbReference type="EMBL" id="KFF12745.1"/>
    </source>
</evidence>
<dbReference type="EMBL" id="JPRH01000003">
    <property type="protein sequence ID" value="KFF12745.1"/>
    <property type="molecule type" value="Genomic_DNA"/>
</dbReference>
<accession>A0A086A7T1</accession>
<comment type="caution">
    <text evidence="1">The sequence shown here is derived from an EMBL/GenBank/DDBJ whole genome shotgun (WGS) entry which is preliminary data.</text>
</comment>
<keyword evidence="2" id="KW-1185">Reference proteome</keyword>
<dbReference type="Proteomes" id="UP000028705">
    <property type="component" value="Unassembled WGS sequence"/>
</dbReference>
<dbReference type="STRING" id="445961.IW15_08105"/>
<gene>
    <name evidence="1" type="ORF">IW15_08105</name>
</gene>
<dbReference type="OrthoDB" id="2972467at2"/>
<reference evidence="1 2" key="1">
    <citation type="submission" date="2014-07" db="EMBL/GenBank/DDBJ databases">
        <title>Genome of Chryseobacterium soli DSM 19298.</title>
        <authorList>
            <person name="Stropko S.J."/>
            <person name="Pipes S.E."/>
            <person name="Newman J."/>
        </authorList>
    </citation>
    <scope>NUCLEOTIDE SEQUENCE [LARGE SCALE GENOMIC DNA]</scope>
    <source>
        <strain evidence="1 2">DSM 19298</strain>
    </source>
</reference>